<protein>
    <submittedName>
        <fullName evidence="2">EDD domain protein, DegV family</fullName>
    </submittedName>
</protein>
<accession>A0A1M6MA64</accession>
<dbReference type="STRING" id="1121322.SAMN02745136_00920"/>
<dbReference type="InterPro" id="IPR003797">
    <property type="entry name" value="DegV"/>
</dbReference>
<reference evidence="2 3" key="1">
    <citation type="submission" date="2016-11" db="EMBL/GenBank/DDBJ databases">
        <authorList>
            <person name="Jaros S."/>
            <person name="Januszkiewicz K."/>
            <person name="Wedrychowicz H."/>
        </authorList>
    </citation>
    <scope>NUCLEOTIDE SEQUENCE [LARGE SCALE GENOMIC DNA]</scope>
    <source>
        <strain evidence="2 3">DSM 15929</strain>
    </source>
</reference>
<dbReference type="Gene3D" id="2.20.28.50">
    <property type="entry name" value="degv family protein"/>
    <property type="match status" value="1"/>
</dbReference>
<dbReference type="NCBIfam" id="TIGR00762">
    <property type="entry name" value="DegV"/>
    <property type="match status" value="1"/>
</dbReference>
<dbReference type="Gene3D" id="3.30.1180.10">
    <property type="match status" value="1"/>
</dbReference>
<dbReference type="Pfam" id="PF02645">
    <property type="entry name" value="DegV"/>
    <property type="match status" value="1"/>
</dbReference>
<dbReference type="OrthoDB" id="2138472at2"/>
<sequence>MSYKIIGDSCTDLTEEMRKDGHFHIVPLTLQVGEDSIVDDRTFNQARFLKLVSESPVAPKSSCPSPDAYMELFKGEEDIYVITLSSNLSGSFNSAEVAKKLYLEENPHKNIEVINSCSASVGQTLIALKIQEFAGMGLGFKEITERVRKFRESLSTKFVLENLDTLRKSGRLTGLKAIISSVLNIKPVMYGTPEGTINKLDQARGIQKALGIMVDSVEKDVKNPEERIFAIAHCNNAERAKFVREEILKRVSFKDCIIVDTAGVSTMYAGDGGIIISY</sequence>
<dbReference type="SUPFAM" id="SSF82549">
    <property type="entry name" value="DAK1/DegV-like"/>
    <property type="match status" value="1"/>
</dbReference>
<dbReference type="PROSITE" id="PS51482">
    <property type="entry name" value="DEGV"/>
    <property type="match status" value="1"/>
</dbReference>
<gene>
    <name evidence="2" type="ORF">SAMN02745136_00920</name>
</gene>
<dbReference type="AlphaFoldDB" id="A0A1M6MA64"/>
<evidence type="ECO:0000313" key="3">
    <source>
        <dbReference type="Proteomes" id="UP000184386"/>
    </source>
</evidence>
<dbReference type="GO" id="GO:0008289">
    <property type="term" value="F:lipid binding"/>
    <property type="evidence" value="ECO:0007669"/>
    <property type="project" value="UniProtKB-KW"/>
</dbReference>
<keyword evidence="3" id="KW-1185">Reference proteome</keyword>
<name>A0A1M6MA64_9FIRM</name>
<dbReference type="PANTHER" id="PTHR33434:SF2">
    <property type="entry name" value="FATTY ACID-BINDING PROTEIN TM_1468"/>
    <property type="match status" value="1"/>
</dbReference>
<dbReference type="InterPro" id="IPR050270">
    <property type="entry name" value="DegV_domain_contain"/>
</dbReference>
<dbReference type="Gene3D" id="3.40.50.10440">
    <property type="entry name" value="Dihydroxyacetone kinase, domain 1"/>
    <property type="match status" value="1"/>
</dbReference>
<dbReference type="PANTHER" id="PTHR33434">
    <property type="entry name" value="DEGV DOMAIN-CONTAINING PROTEIN DR_1986-RELATED"/>
    <property type="match status" value="1"/>
</dbReference>
<dbReference type="RefSeq" id="WP_073273374.1">
    <property type="nucleotide sequence ID" value="NZ_FRAC01000007.1"/>
</dbReference>
<dbReference type="Proteomes" id="UP000184386">
    <property type="component" value="Unassembled WGS sequence"/>
</dbReference>
<dbReference type="EMBL" id="FRAC01000007">
    <property type="protein sequence ID" value="SHJ80398.1"/>
    <property type="molecule type" value="Genomic_DNA"/>
</dbReference>
<dbReference type="InterPro" id="IPR043168">
    <property type="entry name" value="DegV_C"/>
</dbReference>
<organism evidence="2 3">
    <name type="scientific">Anaerocolumna jejuensis DSM 15929</name>
    <dbReference type="NCBI Taxonomy" id="1121322"/>
    <lineage>
        <taxon>Bacteria</taxon>
        <taxon>Bacillati</taxon>
        <taxon>Bacillota</taxon>
        <taxon>Clostridia</taxon>
        <taxon>Lachnospirales</taxon>
        <taxon>Lachnospiraceae</taxon>
        <taxon>Anaerocolumna</taxon>
    </lineage>
</organism>
<evidence type="ECO:0000256" key="1">
    <source>
        <dbReference type="ARBA" id="ARBA00023121"/>
    </source>
</evidence>
<proteinExistence type="predicted"/>
<evidence type="ECO:0000313" key="2">
    <source>
        <dbReference type="EMBL" id="SHJ80398.1"/>
    </source>
</evidence>
<keyword evidence="1" id="KW-0446">Lipid-binding</keyword>